<dbReference type="Proteomes" id="UP000621500">
    <property type="component" value="Unassembled WGS sequence"/>
</dbReference>
<feature type="region of interest" description="Disordered" evidence="1">
    <location>
        <begin position="1"/>
        <end position="79"/>
    </location>
</feature>
<gene>
    <name evidence="2" type="ORF">Pma05_66090</name>
</gene>
<name>A0ABQ4EZF0_9ACTN</name>
<keyword evidence="3" id="KW-1185">Reference proteome</keyword>
<comment type="caution">
    <text evidence="2">The sequence shown here is derived from an EMBL/GenBank/DDBJ whole genome shotgun (WGS) entry which is preliminary data.</text>
</comment>
<proteinExistence type="predicted"/>
<evidence type="ECO:0000313" key="2">
    <source>
        <dbReference type="EMBL" id="GIH00037.1"/>
    </source>
</evidence>
<protein>
    <submittedName>
        <fullName evidence="2">Uncharacterized protein</fullName>
    </submittedName>
</protein>
<sequence length="264" mass="29255">MEPPARSLLPRADANTEIPYRVSRSLHTDPYPIRAARRLGAPRGRRAAEPTVLRRRARQPEPELGTRPAPAPVDDPQPRVPIRESPFPVRESPARPGFLHPASVGDIARLLDFFGPELRYGLRAVELRQAVGADRPGPLLARLLVPGVVILHEQPRPPWIVPGRLLPGSRSRLLRAGARVESTAMSTRIDWPGTTLRDFMLFDGLLHEIGHHLVQHGTGKRTARVRRTADHERYADEFAARCRQRWAAAATTGAARNPTGVARG</sequence>
<accession>A0ABQ4EZF0</accession>
<dbReference type="EMBL" id="BONX01000049">
    <property type="protein sequence ID" value="GIH00037.1"/>
    <property type="molecule type" value="Genomic_DNA"/>
</dbReference>
<feature type="compositionally biased region" description="Pro residues" evidence="1">
    <location>
        <begin position="69"/>
        <end position="79"/>
    </location>
</feature>
<reference evidence="2 3" key="1">
    <citation type="submission" date="2021-01" db="EMBL/GenBank/DDBJ databases">
        <title>Whole genome shotgun sequence of Plantactinospora mayteni NBRC 109088.</title>
        <authorList>
            <person name="Komaki H."/>
            <person name="Tamura T."/>
        </authorList>
    </citation>
    <scope>NUCLEOTIDE SEQUENCE [LARGE SCALE GENOMIC DNA]</scope>
    <source>
        <strain evidence="2 3">NBRC 109088</strain>
    </source>
</reference>
<organism evidence="2 3">
    <name type="scientific">Plantactinospora mayteni</name>
    <dbReference type="NCBI Taxonomy" id="566021"/>
    <lineage>
        <taxon>Bacteria</taxon>
        <taxon>Bacillati</taxon>
        <taxon>Actinomycetota</taxon>
        <taxon>Actinomycetes</taxon>
        <taxon>Micromonosporales</taxon>
        <taxon>Micromonosporaceae</taxon>
        <taxon>Plantactinospora</taxon>
    </lineage>
</organism>
<evidence type="ECO:0000313" key="3">
    <source>
        <dbReference type="Proteomes" id="UP000621500"/>
    </source>
</evidence>
<evidence type="ECO:0000256" key="1">
    <source>
        <dbReference type="SAM" id="MobiDB-lite"/>
    </source>
</evidence>